<accession>G5LXC5</accession>
<evidence type="ECO:0008006" key="3">
    <source>
        <dbReference type="Google" id="ProtNLM"/>
    </source>
</evidence>
<evidence type="ECO:0000313" key="1">
    <source>
        <dbReference type="EMBL" id="EHC28673.1"/>
    </source>
</evidence>
<dbReference type="EMBL" id="AFCJ01002571">
    <property type="protein sequence ID" value="EHC28673.1"/>
    <property type="molecule type" value="Genomic_DNA"/>
</dbReference>
<dbReference type="AlphaFoldDB" id="G5LXC5"/>
<comment type="caution">
    <text evidence="1">The sequence shown here is derived from an EMBL/GenBank/DDBJ whole genome shotgun (WGS) entry which is preliminary data.</text>
</comment>
<sequence length="139" mass="15675">MAWIPRTLADALNNIAELDIDIENNESSLIIKMNDYGDLPLAVLFTSQQIVIETYICPVNTIRDTAEFNLFLLRNQKVLPLSSVGITRVNPGKTGGIFRYYPGKTGGILCRFWRVVVKFVACRRDAGNHHACRKCVGYR</sequence>
<protein>
    <recommendedName>
        <fullName evidence="3">Cytoplasmic protein</fullName>
    </recommendedName>
</protein>
<name>G5LXC5_SALET</name>
<dbReference type="Proteomes" id="UP000004642">
    <property type="component" value="Unassembled WGS sequence"/>
</dbReference>
<proteinExistence type="predicted"/>
<dbReference type="InterPro" id="IPR019231">
    <property type="entry name" value="DUF2170"/>
</dbReference>
<organism evidence="1 2">
    <name type="scientific">Salmonella enterica subsp. enterica serovar Alachua str. R6-377</name>
    <dbReference type="NCBI Taxonomy" id="913241"/>
    <lineage>
        <taxon>Bacteria</taxon>
        <taxon>Pseudomonadati</taxon>
        <taxon>Pseudomonadota</taxon>
        <taxon>Gammaproteobacteria</taxon>
        <taxon>Enterobacterales</taxon>
        <taxon>Enterobacteriaceae</taxon>
        <taxon>Salmonella</taxon>
    </lineage>
</organism>
<dbReference type="PATRIC" id="fig|913241.3.peg.4678"/>
<evidence type="ECO:0000313" key="2">
    <source>
        <dbReference type="Proteomes" id="UP000004642"/>
    </source>
</evidence>
<dbReference type="Pfam" id="PF09938">
    <property type="entry name" value="DUF2170"/>
    <property type="match status" value="1"/>
</dbReference>
<gene>
    <name evidence="1" type="ORF">LTSEALA_6088</name>
</gene>
<reference evidence="1 2" key="1">
    <citation type="journal article" date="2011" name="BMC Genomics">
        <title>Genome sequencing reveals diversification of virulence factor content and possible host adaptation in distinct subpopulations of Salmonella enterica.</title>
        <authorList>
            <person name="den Bakker H.C."/>
            <person name="Moreno Switt A.I."/>
            <person name="Govoni G."/>
            <person name="Cummings C.A."/>
            <person name="Ranieri M.L."/>
            <person name="Degoricija L."/>
            <person name="Hoelzer K."/>
            <person name="Rodriguez-Rivera L.D."/>
            <person name="Brown S."/>
            <person name="Bolchacova E."/>
            <person name="Furtado M.R."/>
            <person name="Wiedmann M."/>
        </authorList>
    </citation>
    <scope>NUCLEOTIDE SEQUENCE [LARGE SCALE GENOMIC DNA]</scope>
    <source>
        <strain evidence="1 2">R6-377</strain>
    </source>
</reference>